<comment type="caution">
    <text evidence="1">The sequence shown here is derived from an EMBL/GenBank/DDBJ whole genome shotgun (WGS) entry which is preliminary data.</text>
</comment>
<sequence>MPAVSKLNPVGVNLKMKYTFKLIVFSLFLTSCTENYPEFGNGYRIVGEGGYTSALVDSSNTELIPEYILEYAVDSNFILIAQSPTDSLPKMDFIYYSDKDRKEMAANRSVYRQYWIINKSELSIYASDSIQKLSKRSNVYGPFTKSEYSKTRVKLHIPESTKLENE</sequence>
<accession>A0A4R5VEB9</accession>
<dbReference type="PROSITE" id="PS51257">
    <property type="entry name" value="PROKAR_LIPOPROTEIN"/>
    <property type="match status" value="1"/>
</dbReference>
<name>A0A4R5VEB9_9BACT</name>
<protein>
    <submittedName>
        <fullName evidence="1">DUF3997 domain-containing protein</fullName>
    </submittedName>
</protein>
<organism evidence="1 2">
    <name type="scientific">Algoriphagus formosus</name>
    <dbReference type="NCBI Taxonomy" id="2007308"/>
    <lineage>
        <taxon>Bacteria</taxon>
        <taxon>Pseudomonadati</taxon>
        <taxon>Bacteroidota</taxon>
        <taxon>Cytophagia</taxon>
        <taxon>Cytophagales</taxon>
        <taxon>Cyclobacteriaceae</taxon>
        <taxon>Algoriphagus</taxon>
    </lineage>
</organism>
<dbReference type="Proteomes" id="UP000295438">
    <property type="component" value="Unassembled WGS sequence"/>
</dbReference>
<proteinExistence type="predicted"/>
<evidence type="ECO:0000313" key="2">
    <source>
        <dbReference type="Proteomes" id="UP000295438"/>
    </source>
</evidence>
<keyword evidence="2" id="KW-1185">Reference proteome</keyword>
<dbReference type="AlphaFoldDB" id="A0A4R5VEB9"/>
<evidence type="ECO:0000313" key="1">
    <source>
        <dbReference type="EMBL" id="TDK50526.1"/>
    </source>
</evidence>
<dbReference type="EMBL" id="SMUW01000019">
    <property type="protein sequence ID" value="TDK50526.1"/>
    <property type="molecule type" value="Genomic_DNA"/>
</dbReference>
<gene>
    <name evidence="1" type="ORF">E1898_01160</name>
</gene>
<reference evidence="1 2" key="1">
    <citation type="submission" date="2019-03" db="EMBL/GenBank/DDBJ databases">
        <title>Algoriphagus aquimaris sp. nov., isolated form marine sediment in Pohang, Korea.</title>
        <authorList>
            <person name="Kim J."/>
            <person name="Yoon S.-H."/>
            <person name="Lee S.-S."/>
        </authorList>
    </citation>
    <scope>NUCLEOTIDE SEQUENCE [LARGE SCALE GENOMIC DNA]</scope>
    <source>
        <strain evidence="1 2">F21</strain>
    </source>
</reference>